<dbReference type="SUPFAM" id="SSF54909">
    <property type="entry name" value="Dimeric alpha+beta barrel"/>
    <property type="match status" value="1"/>
</dbReference>
<reference evidence="3 4" key="1">
    <citation type="submission" date="2016-04" db="EMBL/GenBank/DDBJ databases">
        <title>Reclassification of Paraburkholderia panaciterrae (Farh et al. 2015) Dobritsa &amp; Samadpour 2016 as a later homotypic synonym of Paraburkholderia ginsengiterrae (Farh et al. 2015) Dobritsa &amp; Samadpour 2016.</title>
        <authorList>
            <person name="Dobritsa A.P."/>
            <person name="Kutumbaka K."/>
            <person name="Samadpour M."/>
        </authorList>
    </citation>
    <scope>NUCLEOTIDE SEQUENCE [LARGE SCALE GENOMIC DNA]</scope>
    <source>
        <strain evidence="1 4">DCY85</strain>
        <strain evidence="2 3">DCY85-1</strain>
    </source>
</reference>
<evidence type="ECO:0000313" key="2">
    <source>
        <dbReference type="EMBL" id="OAJ58616.1"/>
    </source>
</evidence>
<accession>A0A1A9N326</accession>
<comment type="caution">
    <text evidence="1">The sequence shown here is derived from an EMBL/GenBank/DDBJ whole genome shotgun (WGS) entry which is preliminary data.</text>
</comment>
<dbReference type="AlphaFoldDB" id="A0A1A9N326"/>
<keyword evidence="3" id="KW-1185">Reference proteome</keyword>
<sequence length="110" mass="12223">MIEVTNTYDLQPGVNLESYAEWARKAAEAIVLQPGLVELRANRNMLGAPQIRTTTCWRSTIDWATFADGPWRALEQELRTFATNLKVEMWGPSQLLPIPLRPDPTGGAGA</sequence>
<dbReference type="Proteomes" id="UP000077961">
    <property type="component" value="Unassembled WGS sequence"/>
</dbReference>
<evidence type="ECO:0008006" key="5">
    <source>
        <dbReference type="Google" id="ProtNLM"/>
    </source>
</evidence>
<dbReference type="InterPro" id="IPR011008">
    <property type="entry name" value="Dimeric_a/b-barrel"/>
</dbReference>
<gene>
    <name evidence="2" type="ORF">A6V36_30405</name>
    <name evidence="1" type="ORF">A6V37_32215</name>
</gene>
<dbReference type="Proteomes" id="UP000078116">
    <property type="component" value="Unassembled WGS sequence"/>
</dbReference>
<dbReference type="EMBL" id="LXKA01000337">
    <property type="protein sequence ID" value="OAJ55982.1"/>
    <property type="molecule type" value="Genomic_DNA"/>
</dbReference>
<protein>
    <recommendedName>
        <fullName evidence="5">Antibiotic biosynthesis monooxygenase</fullName>
    </recommendedName>
</protein>
<dbReference type="OrthoDB" id="9098224at2"/>
<dbReference type="RefSeq" id="WP_064268316.1">
    <property type="nucleotide sequence ID" value="NZ_LXJZ01000175.1"/>
</dbReference>
<name>A0A1A9N326_9BURK</name>
<evidence type="ECO:0000313" key="1">
    <source>
        <dbReference type="EMBL" id="OAJ55982.1"/>
    </source>
</evidence>
<organism evidence="1 4">
    <name type="scientific">Paraburkholderia ginsengiterrae</name>
    <dbReference type="NCBI Taxonomy" id="1462993"/>
    <lineage>
        <taxon>Bacteria</taxon>
        <taxon>Pseudomonadati</taxon>
        <taxon>Pseudomonadota</taxon>
        <taxon>Betaproteobacteria</taxon>
        <taxon>Burkholderiales</taxon>
        <taxon>Burkholderiaceae</taxon>
        <taxon>Paraburkholderia</taxon>
    </lineage>
</organism>
<evidence type="ECO:0000313" key="4">
    <source>
        <dbReference type="Proteomes" id="UP000078116"/>
    </source>
</evidence>
<proteinExistence type="predicted"/>
<evidence type="ECO:0000313" key="3">
    <source>
        <dbReference type="Proteomes" id="UP000077961"/>
    </source>
</evidence>
<dbReference type="EMBL" id="LXJZ01000175">
    <property type="protein sequence ID" value="OAJ58616.1"/>
    <property type="molecule type" value="Genomic_DNA"/>
</dbReference>